<organism evidence="2 3">
    <name type="scientific">Fructilactobacillus myrtifloralis</name>
    <dbReference type="NCBI Taxonomy" id="2940301"/>
    <lineage>
        <taxon>Bacteria</taxon>
        <taxon>Bacillati</taxon>
        <taxon>Bacillota</taxon>
        <taxon>Bacilli</taxon>
        <taxon>Lactobacillales</taxon>
        <taxon>Lactobacillaceae</taxon>
        <taxon>Fructilactobacillus</taxon>
    </lineage>
</organism>
<dbReference type="InterPro" id="IPR046748">
    <property type="entry name" value="HipA_2"/>
</dbReference>
<keyword evidence="3" id="KW-1185">Reference proteome</keyword>
<evidence type="ECO:0000313" key="3">
    <source>
        <dbReference type="Proteomes" id="UP001056707"/>
    </source>
</evidence>
<proteinExistence type="predicted"/>
<dbReference type="Pfam" id="PF20613">
    <property type="entry name" value="HipA_2"/>
    <property type="match status" value="1"/>
</dbReference>
<dbReference type="RefSeq" id="WP_252749870.1">
    <property type="nucleotide sequence ID" value="NZ_CP097116.1"/>
</dbReference>
<dbReference type="EMBL" id="CP097116">
    <property type="protein sequence ID" value="USS84968.1"/>
    <property type="molecule type" value="Genomic_DNA"/>
</dbReference>
<sequence length="272" mass="31154">MINIIEIVSINKLMNAGVTKPVLASANNKKLYILKTFNNYTETYKFAFNELISSRIAKKLGLPILNFDIANLSNEAIKSCNDEKISDLNICSGPCFAVEYTKGITNINPLLISSSSNKDDIPGILLFDELMLNEDRYSNPGNLIYNKKNKKIYMIDHTHIIRNGLWTNSELIQDSITPPLLIELEGQKYFSYLNQYIHGNSPFDGICQKINKLKDNDFENFFINIPSEWSIPQNEIDQCKKFVKFRFANYNGILNQIRYELPGWKGGENNET</sequence>
<accession>A0ABY5BPF8</accession>
<evidence type="ECO:0000259" key="1">
    <source>
        <dbReference type="Pfam" id="PF20613"/>
    </source>
</evidence>
<name>A0ABY5BPF8_9LACO</name>
<dbReference type="Proteomes" id="UP001056707">
    <property type="component" value="Chromosome"/>
</dbReference>
<reference evidence="2" key="1">
    <citation type="submission" date="2022-05" db="EMBL/GenBank/DDBJ databases">
        <authorList>
            <person name="Oliphant S.A."/>
            <person name="Watson-Haigh N.S."/>
            <person name="Sumby K.M."/>
            <person name="Gardner J.M."/>
            <person name="Jiranek V."/>
        </authorList>
    </citation>
    <scope>NUCLEOTIDE SEQUENCE</scope>
    <source>
        <strain evidence="2">KI16_H9</strain>
    </source>
</reference>
<feature type="domain" description="HipA-like kinase" evidence="1">
    <location>
        <begin position="7"/>
        <end position="158"/>
    </location>
</feature>
<gene>
    <name evidence="2" type="ORF">M3M35_06665</name>
</gene>
<evidence type="ECO:0000313" key="2">
    <source>
        <dbReference type="EMBL" id="USS84968.1"/>
    </source>
</evidence>
<protein>
    <recommendedName>
        <fullName evidence="1">HipA-like kinase domain-containing protein</fullName>
    </recommendedName>
</protein>